<protein>
    <recommendedName>
        <fullName evidence="4">Copper chaperone PCu(A)C</fullName>
    </recommendedName>
</protein>
<dbReference type="PANTHER" id="PTHR36302">
    <property type="entry name" value="BLR7088 PROTEIN"/>
    <property type="match status" value="1"/>
</dbReference>
<evidence type="ECO:0008006" key="4">
    <source>
        <dbReference type="Google" id="ProtNLM"/>
    </source>
</evidence>
<dbReference type="SUPFAM" id="SSF110087">
    <property type="entry name" value="DR1885-like metal-binding protein"/>
    <property type="match status" value="1"/>
</dbReference>
<dbReference type="Proteomes" id="UP000789359">
    <property type="component" value="Unassembled WGS sequence"/>
</dbReference>
<organism evidence="2 3">
    <name type="scientific">Campylobacter suis</name>
    <dbReference type="NCBI Taxonomy" id="2790657"/>
    <lineage>
        <taxon>Bacteria</taxon>
        <taxon>Pseudomonadati</taxon>
        <taxon>Campylobacterota</taxon>
        <taxon>Epsilonproteobacteria</taxon>
        <taxon>Campylobacterales</taxon>
        <taxon>Campylobacteraceae</taxon>
        <taxon>Campylobacter</taxon>
    </lineage>
</organism>
<dbReference type="InterPro" id="IPR007410">
    <property type="entry name" value="LpqE-like"/>
</dbReference>
<feature type="signal peptide" evidence="1">
    <location>
        <begin position="1"/>
        <end position="17"/>
    </location>
</feature>
<name>A0ABN7KC81_9BACT</name>
<dbReference type="Pfam" id="PF04314">
    <property type="entry name" value="PCuAC"/>
    <property type="match status" value="1"/>
</dbReference>
<evidence type="ECO:0000313" key="3">
    <source>
        <dbReference type="Proteomes" id="UP000789359"/>
    </source>
</evidence>
<proteinExistence type="predicted"/>
<gene>
    <name evidence="2" type="ORF">LMG8286_01656</name>
</gene>
<dbReference type="PANTHER" id="PTHR36302:SF1">
    <property type="entry name" value="COPPER CHAPERONE PCU(A)C"/>
    <property type="match status" value="1"/>
</dbReference>
<keyword evidence="1" id="KW-0732">Signal</keyword>
<dbReference type="InterPro" id="IPR036182">
    <property type="entry name" value="PCuAC_sf"/>
</dbReference>
<accession>A0ABN7KC81</accession>
<evidence type="ECO:0000256" key="1">
    <source>
        <dbReference type="SAM" id="SignalP"/>
    </source>
</evidence>
<comment type="caution">
    <text evidence="2">The sequence shown here is derived from an EMBL/GenBank/DDBJ whole genome shotgun (WGS) entry which is preliminary data.</text>
</comment>
<dbReference type="Gene3D" id="2.60.40.1890">
    <property type="entry name" value="PCu(A)C copper chaperone"/>
    <property type="match status" value="1"/>
</dbReference>
<dbReference type="RefSeq" id="WP_230057397.1">
    <property type="nucleotide sequence ID" value="NZ_CAJHOE010000006.1"/>
</dbReference>
<reference evidence="2 3" key="1">
    <citation type="submission" date="2020-11" db="EMBL/GenBank/DDBJ databases">
        <authorList>
            <person name="Peeters C."/>
        </authorList>
    </citation>
    <scope>NUCLEOTIDE SEQUENCE [LARGE SCALE GENOMIC DNA]</scope>
    <source>
        <strain evidence="2 3">LMG 8286</strain>
    </source>
</reference>
<evidence type="ECO:0000313" key="2">
    <source>
        <dbReference type="EMBL" id="CAD7289117.1"/>
    </source>
</evidence>
<dbReference type="EMBL" id="CAJHOE010000006">
    <property type="protein sequence ID" value="CAD7289117.1"/>
    <property type="molecule type" value="Genomic_DNA"/>
</dbReference>
<sequence length="143" mass="15564">MKKILLLSSLLALGAFASEISIEKIYAKESMKSAANGAIFMDITNNLGADIKLVSASSNVSDSVELHEHKTINGMSMMSKVDDIAIANKETVHLKPGGLHIMLMGLKKQLVNGDEIDLSLKFDTGRVINLKVDVVNHKQLFLE</sequence>
<dbReference type="InterPro" id="IPR058248">
    <property type="entry name" value="Lxx211020-like"/>
</dbReference>
<feature type="chain" id="PRO_5046216522" description="Copper chaperone PCu(A)C" evidence="1">
    <location>
        <begin position="18"/>
        <end position="143"/>
    </location>
</feature>
<keyword evidence="3" id="KW-1185">Reference proteome</keyword>